<gene>
    <name evidence="1" type="primary">ORF43823</name>
</gene>
<proteinExistence type="predicted"/>
<organism evidence="1">
    <name type="scientific">Arion vulgaris</name>
    <dbReference type="NCBI Taxonomy" id="1028688"/>
    <lineage>
        <taxon>Eukaryota</taxon>
        <taxon>Metazoa</taxon>
        <taxon>Spiralia</taxon>
        <taxon>Lophotrochozoa</taxon>
        <taxon>Mollusca</taxon>
        <taxon>Gastropoda</taxon>
        <taxon>Heterobranchia</taxon>
        <taxon>Euthyneura</taxon>
        <taxon>Panpulmonata</taxon>
        <taxon>Eupulmonata</taxon>
        <taxon>Stylommatophora</taxon>
        <taxon>Helicina</taxon>
        <taxon>Arionoidea</taxon>
        <taxon>Arionidae</taxon>
        <taxon>Arion</taxon>
    </lineage>
</organism>
<dbReference type="AlphaFoldDB" id="A0A0B6Z0S8"/>
<sequence>MIIFSLRVINEIHLKTCIQSSTVTFMNLVKKTRGQHLQRLEIVWSKSVS</sequence>
<name>A0A0B6Z0S8_9EUPU</name>
<reference evidence="1" key="1">
    <citation type="submission" date="2014-12" db="EMBL/GenBank/DDBJ databases">
        <title>Insight into the proteome of Arion vulgaris.</title>
        <authorList>
            <person name="Aradska J."/>
            <person name="Bulat T."/>
            <person name="Smidak R."/>
            <person name="Sarate P."/>
            <person name="Gangsoo J."/>
            <person name="Sialana F."/>
            <person name="Bilban M."/>
            <person name="Lubec G."/>
        </authorList>
    </citation>
    <scope>NUCLEOTIDE SEQUENCE</scope>
    <source>
        <tissue evidence="1">Skin</tissue>
    </source>
</reference>
<dbReference type="EMBL" id="HACG01015112">
    <property type="protein sequence ID" value="CEK61977.1"/>
    <property type="molecule type" value="Transcribed_RNA"/>
</dbReference>
<protein>
    <submittedName>
        <fullName evidence="1">Uncharacterized protein</fullName>
    </submittedName>
</protein>
<evidence type="ECO:0000313" key="1">
    <source>
        <dbReference type="EMBL" id="CEK61977.1"/>
    </source>
</evidence>
<accession>A0A0B6Z0S8</accession>